<proteinExistence type="predicted"/>
<feature type="compositionally biased region" description="Basic and acidic residues" evidence="1">
    <location>
        <begin position="29"/>
        <end position="40"/>
    </location>
</feature>
<dbReference type="Proteomes" id="UP001341281">
    <property type="component" value="Chromosome 03"/>
</dbReference>
<gene>
    <name evidence="2" type="ORF">U9M48_013778</name>
</gene>
<evidence type="ECO:0000313" key="3">
    <source>
        <dbReference type="Proteomes" id="UP001341281"/>
    </source>
</evidence>
<evidence type="ECO:0000313" key="2">
    <source>
        <dbReference type="EMBL" id="WVZ64218.1"/>
    </source>
</evidence>
<sequence length="69" mass="7636">MLAPVIYDPTNEELPPEQPLIEEPENEPEDPHPTADHITEEAPSNLSGEDGQNQADRTQGHWSQDHGSP</sequence>
<dbReference type="EMBL" id="CP144747">
    <property type="protein sequence ID" value="WVZ64218.1"/>
    <property type="molecule type" value="Genomic_DNA"/>
</dbReference>
<name>A0AAQ3T007_PASNO</name>
<feature type="compositionally biased region" description="Acidic residues" evidence="1">
    <location>
        <begin position="10"/>
        <end position="28"/>
    </location>
</feature>
<dbReference type="AlphaFoldDB" id="A0AAQ3T007"/>
<feature type="compositionally biased region" description="Polar residues" evidence="1">
    <location>
        <begin position="42"/>
        <end position="69"/>
    </location>
</feature>
<reference evidence="2 3" key="1">
    <citation type="submission" date="2024-02" db="EMBL/GenBank/DDBJ databases">
        <title>High-quality chromosome-scale genome assembly of Pensacola bahiagrass (Paspalum notatum Flugge var. saurae).</title>
        <authorList>
            <person name="Vega J.M."/>
            <person name="Podio M."/>
            <person name="Orjuela J."/>
            <person name="Siena L.A."/>
            <person name="Pessino S.C."/>
            <person name="Combes M.C."/>
            <person name="Mariac C."/>
            <person name="Albertini E."/>
            <person name="Pupilli F."/>
            <person name="Ortiz J.P.A."/>
            <person name="Leblanc O."/>
        </authorList>
    </citation>
    <scope>NUCLEOTIDE SEQUENCE [LARGE SCALE GENOMIC DNA]</scope>
    <source>
        <strain evidence="2">R1</strain>
        <tissue evidence="2">Leaf</tissue>
    </source>
</reference>
<protein>
    <submittedName>
        <fullName evidence="2">Uncharacterized protein</fullName>
    </submittedName>
</protein>
<keyword evidence="3" id="KW-1185">Reference proteome</keyword>
<evidence type="ECO:0000256" key="1">
    <source>
        <dbReference type="SAM" id="MobiDB-lite"/>
    </source>
</evidence>
<feature type="region of interest" description="Disordered" evidence="1">
    <location>
        <begin position="1"/>
        <end position="69"/>
    </location>
</feature>
<organism evidence="2 3">
    <name type="scientific">Paspalum notatum var. saurae</name>
    <dbReference type="NCBI Taxonomy" id="547442"/>
    <lineage>
        <taxon>Eukaryota</taxon>
        <taxon>Viridiplantae</taxon>
        <taxon>Streptophyta</taxon>
        <taxon>Embryophyta</taxon>
        <taxon>Tracheophyta</taxon>
        <taxon>Spermatophyta</taxon>
        <taxon>Magnoliopsida</taxon>
        <taxon>Liliopsida</taxon>
        <taxon>Poales</taxon>
        <taxon>Poaceae</taxon>
        <taxon>PACMAD clade</taxon>
        <taxon>Panicoideae</taxon>
        <taxon>Andropogonodae</taxon>
        <taxon>Paspaleae</taxon>
        <taxon>Paspalinae</taxon>
        <taxon>Paspalum</taxon>
    </lineage>
</organism>
<accession>A0AAQ3T007</accession>